<dbReference type="PANTHER" id="PTHR45629:SF11">
    <property type="entry name" value="OS01G0636700 PROTEIN"/>
    <property type="match status" value="1"/>
</dbReference>
<keyword evidence="5" id="KW-0067">ATP-binding</keyword>
<dbReference type="RefSeq" id="XP_014758687.1">
    <property type="nucleotide sequence ID" value="XM_014903201.2"/>
</dbReference>
<keyword evidence="12" id="KW-1185">Reference proteome</keyword>
<dbReference type="GO" id="GO:0005524">
    <property type="term" value="F:ATP binding"/>
    <property type="evidence" value="ECO:0007669"/>
    <property type="project" value="UniProtKB-KW"/>
</dbReference>
<dbReference type="Pfam" id="PF00176">
    <property type="entry name" value="SNF2-rel_dom"/>
    <property type="match status" value="1"/>
</dbReference>
<dbReference type="Proteomes" id="UP000008810">
    <property type="component" value="Chromosome 4"/>
</dbReference>
<dbReference type="SUPFAM" id="SSF52540">
    <property type="entry name" value="P-loop containing nucleoside triphosphate hydrolases"/>
    <property type="match status" value="2"/>
</dbReference>
<dbReference type="GeneID" id="100831770"/>
<dbReference type="CDD" id="cd18793">
    <property type="entry name" value="SF2_C_SNF"/>
    <property type="match status" value="1"/>
</dbReference>
<dbReference type="Gene3D" id="3.40.50.10810">
    <property type="entry name" value="Tandem AAA-ATPase domain"/>
    <property type="match status" value="1"/>
</dbReference>
<dbReference type="ExpressionAtlas" id="A0A2K2CTH7">
    <property type="expression patterns" value="baseline"/>
</dbReference>
<dbReference type="Gene3D" id="3.40.50.300">
    <property type="entry name" value="P-loop containing nucleotide triphosphate hydrolases"/>
    <property type="match status" value="1"/>
</dbReference>
<evidence type="ECO:0000256" key="2">
    <source>
        <dbReference type="ARBA" id="ARBA00022741"/>
    </source>
</evidence>
<gene>
    <name evidence="11" type="primary">LOC100831770</name>
    <name evidence="10" type="ORF">BRADI_4g40476v3</name>
</gene>
<dbReference type="GO" id="GO:0004386">
    <property type="term" value="F:helicase activity"/>
    <property type="evidence" value="ECO:0007669"/>
    <property type="project" value="UniProtKB-KW"/>
</dbReference>
<reference evidence="11" key="3">
    <citation type="submission" date="2018-08" db="UniProtKB">
        <authorList>
            <consortium name="EnsemblPlants"/>
        </authorList>
    </citation>
    <scope>IDENTIFICATION</scope>
    <source>
        <strain evidence="11">cv. Bd21</strain>
    </source>
</reference>
<keyword evidence="6" id="KW-0233">DNA recombination</keyword>
<evidence type="ECO:0000256" key="4">
    <source>
        <dbReference type="ARBA" id="ARBA00022806"/>
    </source>
</evidence>
<accession>A0A2K2CTH7</accession>
<dbReference type="STRING" id="15368.A0A2K2CTH7"/>
<dbReference type="RefSeq" id="XP_024318856.1">
    <property type="nucleotide sequence ID" value="XM_024463088.1"/>
</dbReference>
<dbReference type="EMBL" id="CM000883">
    <property type="protein sequence ID" value="PNT65327.1"/>
    <property type="molecule type" value="Genomic_DNA"/>
</dbReference>
<dbReference type="PROSITE" id="PS51194">
    <property type="entry name" value="HELICASE_CTER"/>
    <property type="match status" value="1"/>
</dbReference>
<dbReference type="PROSITE" id="PS51192">
    <property type="entry name" value="HELICASE_ATP_BIND_1"/>
    <property type="match status" value="1"/>
</dbReference>
<dbReference type="InterPro" id="IPR038718">
    <property type="entry name" value="SNF2-like_sf"/>
</dbReference>
<evidence type="ECO:0000259" key="9">
    <source>
        <dbReference type="PROSITE" id="PS51194"/>
    </source>
</evidence>
<feature type="domain" description="Helicase ATP-binding" evidence="8">
    <location>
        <begin position="73"/>
        <end position="248"/>
    </location>
</feature>
<evidence type="ECO:0000313" key="11">
    <source>
        <dbReference type="EnsemblPlants" id="PNT65327"/>
    </source>
</evidence>
<dbReference type="InterPro" id="IPR050496">
    <property type="entry name" value="SNF2_RAD54_helicase_repair"/>
</dbReference>
<dbReference type="InterPro" id="IPR001650">
    <property type="entry name" value="Helicase_C-like"/>
</dbReference>
<dbReference type="InterPro" id="IPR027417">
    <property type="entry name" value="P-loop_NTPase"/>
</dbReference>
<evidence type="ECO:0000256" key="3">
    <source>
        <dbReference type="ARBA" id="ARBA00022801"/>
    </source>
</evidence>
<dbReference type="InterPro" id="IPR049730">
    <property type="entry name" value="SNF2/RAD54-like_C"/>
</dbReference>
<dbReference type="Gramene" id="PNT65327">
    <property type="protein sequence ID" value="PNT65327"/>
    <property type="gene ID" value="BRADI_4g40476v3"/>
</dbReference>
<keyword evidence="4" id="KW-0347">Helicase</keyword>
<dbReference type="GO" id="GO:0006281">
    <property type="term" value="P:DNA repair"/>
    <property type="evidence" value="ECO:0000318"/>
    <property type="project" value="GO_Central"/>
</dbReference>
<feature type="compositionally biased region" description="Basic and acidic residues" evidence="7">
    <location>
        <begin position="21"/>
        <end position="34"/>
    </location>
</feature>
<dbReference type="SMART" id="SM00490">
    <property type="entry name" value="HELICc"/>
    <property type="match status" value="1"/>
</dbReference>
<comment type="similarity">
    <text evidence="1">Belongs to the SNF2/RAD54 helicase family.</text>
</comment>
<organism evidence="10">
    <name type="scientific">Brachypodium distachyon</name>
    <name type="common">Purple false brome</name>
    <name type="synonym">Trachynia distachya</name>
    <dbReference type="NCBI Taxonomy" id="15368"/>
    <lineage>
        <taxon>Eukaryota</taxon>
        <taxon>Viridiplantae</taxon>
        <taxon>Streptophyta</taxon>
        <taxon>Embryophyta</taxon>
        <taxon>Tracheophyta</taxon>
        <taxon>Spermatophyta</taxon>
        <taxon>Magnoliopsida</taxon>
        <taxon>Liliopsida</taxon>
        <taxon>Poales</taxon>
        <taxon>Poaceae</taxon>
        <taxon>BOP clade</taxon>
        <taxon>Pooideae</taxon>
        <taxon>Stipodae</taxon>
        <taxon>Brachypodieae</taxon>
        <taxon>Brachypodium</taxon>
    </lineage>
</organism>
<proteinExistence type="inferred from homology"/>
<evidence type="ECO:0000256" key="7">
    <source>
        <dbReference type="SAM" id="MobiDB-lite"/>
    </source>
</evidence>
<dbReference type="GO" id="GO:0016787">
    <property type="term" value="F:hydrolase activity"/>
    <property type="evidence" value="ECO:0007669"/>
    <property type="project" value="UniProtKB-KW"/>
</dbReference>
<dbReference type="OrthoDB" id="413460at2759"/>
<dbReference type="GO" id="GO:0015616">
    <property type="term" value="F:DNA translocase activity"/>
    <property type="evidence" value="ECO:0000318"/>
    <property type="project" value="GO_Central"/>
</dbReference>
<dbReference type="FunCoup" id="A0A2K2CTH7">
    <property type="interactions" value="1"/>
</dbReference>
<dbReference type="GO" id="GO:0006310">
    <property type="term" value="P:DNA recombination"/>
    <property type="evidence" value="ECO:0007669"/>
    <property type="project" value="UniProtKB-KW"/>
</dbReference>
<protein>
    <submittedName>
        <fullName evidence="10 11">Uncharacterized protein</fullName>
    </submittedName>
</protein>
<sequence>MPGEAATDGDNPPAAPMAQHHQHESADSDGDRKEEGLFTMEAEPAGAMEPYKLPRRLFQMLYRHQQEGLRWLWALHCKATGGILADEMGLGKTMLVSGFLAGLFHSGLIKRSLIVAPKSVLTHWVKELSAVGLEDKIRDYTGTSINDRSHQLQCILKEGGILLTTYDIVRNNSSLIRGNYCGDANNGDEEMPWDYVILDEGHIMRNLKTQRAQSLFQIRSAHRIVITGTPYQNNLMEMWALFYFCCPDILGDKDEFKVRYEKPLLCGNDKNATDQEKHMSLKAANEFKERIKPYFLRRLESELFGNSFEEKDKILPQKNELTIWLKLTSCQRQLYEAFLKLVHSQTEALKLSSLEAITILKTICDHPLLLTQRAAEDIREGMGTIWNNQAMCLVERILEDGLHVDNVLQVVRDVSCKIGFILPLLKNLVEEGHNVLIFSQSRKMLNAIQQFKKQESIVSEGHKLLRIDGNTKVSERAKIVKDFQDGSGAPILLLSSQVGGLGNTLTKANRVIIVDPSWNPSTDNQSVSRAYRIGQRKDVIVYRLVTCGTIEEKIYKLQVFKGGLFKTAVEHTEQAQYFNQEDMREYLSSPTEGFDVSPTQHQLQEEHSQQLVMDESLRKHIQFLEQQGIAGVSHHSLLFQRPVIIPTLDDSVVLDRKPKDILVRRCFAKRGRALAPEQTIDDDMLKNMKTGRANEIYEIRKEMASLEETRRHIRGLEHEYVRELVEMPDSASWDKRHLEKTREQIDGLHREYAARFDEMMERIKQRTTCDMVEKMAREMMELDQELIADFDEMVETMMQTSKLDGEVVRSLAFLCE</sequence>
<dbReference type="InterPro" id="IPR000330">
    <property type="entry name" value="SNF2_N"/>
</dbReference>
<dbReference type="Pfam" id="PF00271">
    <property type="entry name" value="Helicase_C"/>
    <property type="match status" value="1"/>
</dbReference>
<dbReference type="AlphaFoldDB" id="A0A2K2CTH7"/>
<keyword evidence="2" id="KW-0547">Nucleotide-binding</keyword>
<keyword evidence="3" id="KW-0378">Hydrolase</keyword>
<evidence type="ECO:0000256" key="6">
    <source>
        <dbReference type="ARBA" id="ARBA00023172"/>
    </source>
</evidence>
<feature type="domain" description="Helicase C-terminal" evidence="9">
    <location>
        <begin position="420"/>
        <end position="584"/>
    </location>
</feature>
<dbReference type="EnsemblPlants" id="PNT65327">
    <property type="protein sequence ID" value="PNT65327"/>
    <property type="gene ID" value="BRADI_4g40476v3"/>
</dbReference>
<reference evidence="10 11" key="1">
    <citation type="journal article" date="2010" name="Nature">
        <title>Genome sequencing and analysis of the model grass Brachypodium distachyon.</title>
        <authorList>
            <consortium name="International Brachypodium Initiative"/>
        </authorList>
    </citation>
    <scope>NUCLEOTIDE SEQUENCE [LARGE SCALE GENOMIC DNA]</scope>
    <source>
        <strain evidence="10 11">Bd21</strain>
    </source>
</reference>
<evidence type="ECO:0000256" key="5">
    <source>
        <dbReference type="ARBA" id="ARBA00022840"/>
    </source>
</evidence>
<dbReference type="RefSeq" id="XP_024318857.1">
    <property type="nucleotide sequence ID" value="XM_024463089.1"/>
</dbReference>
<dbReference type="SMART" id="SM00487">
    <property type="entry name" value="DEXDc"/>
    <property type="match status" value="1"/>
</dbReference>
<feature type="region of interest" description="Disordered" evidence="7">
    <location>
        <begin position="1"/>
        <end position="34"/>
    </location>
</feature>
<name>A0A2K2CTH7_BRADI</name>
<evidence type="ECO:0000313" key="10">
    <source>
        <dbReference type="EMBL" id="PNT65327.1"/>
    </source>
</evidence>
<evidence type="ECO:0000313" key="12">
    <source>
        <dbReference type="Proteomes" id="UP000008810"/>
    </source>
</evidence>
<evidence type="ECO:0000259" key="8">
    <source>
        <dbReference type="PROSITE" id="PS51192"/>
    </source>
</evidence>
<dbReference type="PANTHER" id="PTHR45629">
    <property type="entry name" value="SNF2/RAD54 FAMILY MEMBER"/>
    <property type="match status" value="1"/>
</dbReference>
<dbReference type="InterPro" id="IPR014001">
    <property type="entry name" value="Helicase_ATP-bd"/>
</dbReference>
<evidence type="ECO:0000256" key="1">
    <source>
        <dbReference type="ARBA" id="ARBA00007025"/>
    </source>
</evidence>
<reference evidence="10" key="2">
    <citation type="submission" date="2017-06" db="EMBL/GenBank/DDBJ databases">
        <title>WGS assembly of Brachypodium distachyon.</title>
        <authorList>
            <consortium name="The International Brachypodium Initiative"/>
            <person name="Lucas S."/>
            <person name="Harmon-Smith M."/>
            <person name="Lail K."/>
            <person name="Tice H."/>
            <person name="Grimwood J."/>
            <person name="Bruce D."/>
            <person name="Barry K."/>
            <person name="Shu S."/>
            <person name="Lindquist E."/>
            <person name="Wang M."/>
            <person name="Pitluck S."/>
            <person name="Vogel J.P."/>
            <person name="Garvin D.F."/>
            <person name="Mockler T.C."/>
            <person name="Schmutz J."/>
            <person name="Rokhsar D."/>
            <person name="Bevan M.W."/>
        </authorList>
    </citation>
    <scope>NUCLEOTIDE SEQUENCE</scope>
    <source>
        <strain evidence="10">Bd21</strain>
    </source>
</reference>
<dbReference type="FunFam" id="3.40.50.10810:FF:000055">
    <property type="entry name" value="Protein CHROMATIN REMODELING 24"/>
    <property type="match status" value="1"/>
</dbReference>